<dbReference type="Gene3D" id="3.40.50.620">
    <property type="entry name" value="HUPs"/>
    <property type="match status" value="1"/>
</dbReference>
<dbReference type="Pfam" id="PF06574">
    <property type="entry name" value="FAD_syn"/>
    <property type="match status" value="1"/>
</dbReference>
<dbReference type="CDD" id="cd02064">
    <property type="entry name" value="FAD_synthetase_N"/>
    <property type="match status" value="1"/>
</dbReference>
<dbReference type="GO" id="GO:0009231">
    <property type="term" value="P:riboflavin biosynthetic process"/>
    <property type="evidence" value="ECO:0007669"/>
    <property type="project" value="InterPro"/>
</dbReference>
<evidence type="ECO:0000313" key="15">
    <source>
        <dbReference type="Proteomes" id="UP000262177"/>
    </source>
</evidence>
<evidence type="ECO:0000256" key="5">
    <source>
        <dbReference type="ARBA" id="ARBA00022679"/>
    </source>
</evidence>
<dbReference type="GO" id="GO:0008531">
    <property type="term" value="F:riboflavin kinase activity"/>
    <property type="evidence" value="ECO:0007669"/>
    <property type="project" value="UniProtKB-EC"/>
</dbReference>
<dbReference type="InterPro" id="IPR023468">
    <property type="entry name" value="Riboflavin_kinase"/>
</dbReference>
<keyword evidence="3" id="KW-0285">Flavoprotein</keyword>
<dbReference type="PANTHER" id="PTHR22749">
    <property type="entry name" value="RIBOFLAVIN KINASE/FMN ADENYLYLTRANSFERASE"/>
    <property type="match status" value="1"/>
</dbReference>
<dbReference type="Proteomes" id="UP000262177">
    <property type="component" value="Chromosome"/>
</dbReference>
<comment type="pathway">
    <text evidence="1">Cofactor biosynthesis; FAD biosynthesis; FAD from FMN: step 1/1.</text>
</comment>
<evidence type="ECO:0000256" key="1">
    <source>
        <dbReference type="ARBA" id="ARBA00004726"/>
    </source>
</evidence>
<feature type="region of interest" description="Disordered" evidence="12">
    <location>
        <begin position="348"/>
        <end position="368"/>
    </location>
</feature>
<dbReference type="GO" id="GO:0006747">
    <property type="term" value="P:FAD biosynthetic process"/>
    <property type="evidence" value="ECO:0007669"/>
    <property type="project" value="UniProtKB-UniPathway"/>
</dbReference>
<dbReference type="Gene3D" id="2.40.30.30">
    <property type="entry name" value="Riboflavin kinase-like"/>
    <property type="match status" value="1"/>
</dbReference>
<evidence type="ECO:0000256" key="8">
    <source>
        <dbReference type="ARBA" id="ARBA00022827"/>
    </source>
</evidence>
<proteinExistence type="inferred from homology"/>
<dbReference type="GO" id="GO:0005524">
    <property type="term" value="F:ATP binding"/>
    <property type="evidence" value="ECO:0007669"/>
    <property type="project" value="UniProtKB-KW"/>
</dbReference>
<dbReference type="InterPro" id="IPR015865">
    <property type="entry name" value="Riboflavin_kinase_bac/euk"/>
</dbReference>
<dbReference type="AlphaFoldDB" id="A0A286TBF9"/>
<comment type="catalytic activity">
    <reaction evidence="11">
        <text>FMN + ATP + H(+) = FAD + diphosphate</text>
        <dbReference type="Rhea" id="RHEA:17237"/>
        <dbReference type="ChEBI" id="CHEBI:15378"/>
        <dbReference type="ChEBI" id="CHEBI:30616"/>
        <dbReference type="ChEBI" id="CHEBI:33019"/>
        <dbReference type="ChEBI" id="CHEBI:57692"/>
        <dbReference type="ChEBI" id="CHEBI:58210"/>
        <dbReference type="EC" id="2.7.7.2"/>
    </reaction>
</comment>
<reference evidence="14 15" key="1">
    <citation type="journal article" date="2017" name="Biosci. Biotechnol. Biochem.">
        <title>Identification and characterization of a sulfoglycosidase from Bifidobacterium bifidum implicated in mucin glycan utilization.</title>
        <authorList>
            <person name="Katoh T."/>
            <person name="Maeshibu T."/>
            <person name="Kikkawa K."/>
            <person name="Gotoh A."/>
            <person name="Tomabechi Y."/>
            <person name="Nakamura M."/>
            <person name="Liao W.-H."/>
            <person name="Yamaguchi M."/>
            <person name="Ashida H."/>
            <person name="Yamamoto K."/>
            <person name="Katayama T."/>
        </authorList>
    </citation>
    <scope>NUCLEOTIDE SEQUENCE [LARGE SCALE GENOMIC DNA]</scope>
    <source>
        <strain evidence="14 15">JCM 7004</strain>
    </source>
</reference>
<evidence type="ECO:0000256" key="12">
    <source>
        <dbReference type="SAM" id="MobiDB-lite"/>
    </source>
</evidence>
<dbReference type="UniPathway" id="UPA00277">
    <property type="reaction ID" value="UER00407"/>
</dbReference>
<dbReference type="PANTHER" id="PTHR22749:SF6">
    <property type="entry name" value="RIBOFLAVIN KINASE"/>
    <property type="match status" value="1"/>
</dbReference>
<comment type="similarity">
    <text evidence="2">Belongs to the RibF family.</text>
</comment>
<dbReference type="Pfam" id="PF01687">
    <property type="entry name" value="Flavokinase"/>
    <property type="match status" value="1"/>
</dbReference>
<keyword evidence="4" id="KW-0288">FMN</keyword>
<feature type="domain" description="Riboflavin kinase" evidence="13">
    <location>
        <begin position="292"/>
        <end position="464"/>
    </location>
</feature>
<evidence type="ECO:0000313" key="14">
    <source>
        <dbReference type="EMBL" id="BBA47549.1"/>
    </source>
</evidence>
<keyword evidence="7" id="KW-0547">Nucleotide-binding</keyword>
<keyword evidence="6 14" id="KW-0548">Nucleotidyltransferase</keyword>
<evidence type="ECO:0000256" key="7">
    <source>
        <dbReference type="ARBA" id="ARBA00022741"/>
    </source>
</evidence>
<dbReference type="EC" id="2.7.7.2" evidence="14"/>
<evidence type="ECO:0000259" key="13">
    <source>
        <dbReference type="SMART" id="SM00904"/>
    </source>
</evidence>
<evidence type="ECO:0000256" key="3">
    <source>
        <dbReference type="ARBA" id="ARBA00022630"/>
    </source>
</evidence>
<protein>
    <submittedName>
        <fullName evidence="14">Riboflavin kinase/FMN adenylyltransferase</fullName>
        <ecNumber evidence="14">2.7.7.2</ecNumber>
    </submittedName>
</protein>
<gene>
    <name evidence="14" type="primary">ribF</name>
    <name evidence="14" type="ORF">BBJK_00758</name>
</gene>
<dbReference type="InterPro" id="IPR023465">
    <property type="entry name" value="Riboflavin_kinase_dom_sf"/>
</dbReference>
<evidence type="ECO:0000256" key="10">
    <source>
        <dbReference type="ARBA" id="ARBA00047880"/>
    </source>
</evidence>
<dbReference type="InterPro" id="IPR015864">
    <property type="entry name" value="FAD_synthase"/>
</dbReference>
<evidence type="ECO:0000256" key="6">
    <source>
        <dbReference type="ARBA" id="ARBA00022695"/>
    </source>
</evidence>
<dbReference type="InterPro" id="IPR014729">
    <property type="entry name" value="Rossmann-like_a/b/a_fold"/>
</dbReference>
<dbReference type="SUPFAM" id="SSF82114">
    <property type="entry name" value="Riboflavin kinase-like"/>
    <property type="match status" value="1"/>
</dbReference>
<keyword evidence="14" id="KW-0418">Kinase</keyword>
<keyword evidence="9" id="KW-0067">ATP-binding</keyword>
<keyword evidence="8" id="KW-0274">FAD</keyword>
<dbReference type="EMBL" id="AP018131">
    <property type="protein sequence ID" value="BBA47549.1"/>
    <property type="molecule type" value="Genomic_DNA"/>
</dbReference>
<dbReference type="SMART" id="SM00904">
    <property type="entry name" value="Flavokinase"/>
    <property type="match status" value="1"/>
</dbReference>
<evidence type="ECO:0000256" key="11">
    <source>
        <dbReference type="ARBA" id="ARBA00049494"/>
    </source>
</evidence>
<dbReference type="GO" id="GO:0009398">
    <property type="term" value="P:FMN biosynthetic process"/>
    <property type="evidence" value="ECO:0007669"/>
    <property type="project" value="TreeGrafter"/>
</dbReference>
<dbReference type="GO" id="GO:0003919">
    <property type="term" value="F:FMN adenylyltransferase activity"/>
    <property type="evidence" value="ECO:0007669"/>
    <property type="project" value="UniProtKB-EC"/>
</dbReference>
<dbReference type="SUPFAM" id="SSF52374">
    <property type="entry name" value="Nucleotidylyl transferase"/>
    <property type="match status" value="1"/>
</dbReference>
<name>A0A286TBF9_BIFBI</name>
<evidence type="ECO:0000256" key="4">
    <source>
        <dbReference type="ARBA" id="ARBA00022643"/>
    </source>
</evidence>
<accession>A0A286TBF9</accession>
<keyword evidence="5 14" id="KW-0808">Transferase</keyword>
<evidence type="ECO:0000256" key="2">
    <source>
        <dbReference type="ARBA" id="ARBA00010214"/>
    </source>
</evidence>
<feature type="compositionally biased region" description="Low complexity" evidence="12">
    <location>
        <begin position="355"/>
        <end position="365"/>
    </location>
</feature>
<evidence type="ECO:0000256" key="9">
    <source>
        <dbReference type="ARBA" id="ARBA00022840"/>
    </source>
</evidence>
<comment type="catalytic activity">
    <reaction evidence="10">
        <text>riboflavin + ATP = FMN + ADP + H(+)</text>
        <dbReference type="Rhea" id="RHEA:14357"/>
        <dbReference type="ChEBI" id="CHEBI:15378"/>
        <dbReference type="ChEBI" id="CHEBI:30616"/>
        <dbReference type="ChEBI" id="CHEBI:57986"/>
        <dbReference type="ChEBI" id="CHEBI:58210"/>
        <dbReference type="ChEBI" id="CHEBI:456216"/>
        <dbReference type="EC" id="2.7.1.26"/>
    </reaction>
</comment>
<sequence length="466" mass="50337">MTASGRHDANQFIISVAQPHWWRVSWKAGTMPTSRIYGATREGTPSPMKITTLAPDASGLVEWPTLSANRKSVVTVGVFDGMHRGHQAVIRRAVELAKADKAFSVVVMFDPRPGVVHAYAAAHDGQEPGDGFCDPMALTSVDQRLRTLENLGVDHVLIVRYTLAFATKSYRFFLGQMVGKLGMRTLVLGTDAAMGANRAGDVKAIGVLAQATGVFELEIVDDRGPGHVRVPADVTPQMPSEPGEPVDPTEGMTKAQLRAWSKKHQGREVRVWSSTNVRYLLAHGRIKAADEILGHAHAIEGTVVHGEERGRTIGFPTANLGSMIDGYIPVDGVYAGWLIDLGAAGAPADSDENASDGNSGSGNASVIPRVYDSGSSKARLAAESPYRWPAAISIGTKPTFNEETGLNERVVEAYAVTDEWLDLYGHDVRVEFAGFLRPQVKFDSADALKDELTRNVQETRELTSAR</sequence>
<organism evidence="14 15">
    <name type="scientific">Bifidobacterium bifidum LMG 13195</name>
    <dbReference type="NCBI Taxonomy" id="1207542"/>
    <lineage>
        <taxon>Bacteria</taxon>
        <taxon>Bacillati</taxon>
        <taxon>Actinomycetota</taxon>
        <taxon>Actinomycetes</taxon>
        <taxon>Bifidobacteriales</taxon>
        <taxon>Bifidobacteriaceae</taxon>
        <taxon>Bifidobacterium</taxon>
    </lineage>
</organism>